<proteinExistence type="predicted"/>
<reference evidence="1 2" key="1">
    <citation type="journal article" date="2006" name="J. Bacteriol.">
        <title>Pathogenomic sequence analysis of Bacillus cereus and Bacillus thuringiensis isolates closely related to Bacillus anthracis.</title>
        <authorList>
            <person name="Han C.S."/>
            <person name="Xie G."/>
            <person name="Challacombe J.F."/>
            <person name="Altherr M.R."/>
            <person name="Bhotika S.S."/>
            <person name="Brown N."/>
            <person name="Bruce D."/>
            <person name="Campbell C.S."/>
            <person name="Campbell M.L."/>
            <person name="Chen J."/>
            <person name="Chertkov O."/>
            <person name="Cleland C."/>
            <person name="Dimitrijevic M."/>
            <person name="Doggett N.A."/>
            <person name="Fawcett J.J."/>
            <person name="Glavina T."/>
            <person name="Goodwin L.A."/>
            <person name="Green L.D."/>
            <person name="Hill K.K."/>
            <person name="Hitchcock P."/>
            <person name="Jackson P.J."/>
            <person name="Keim P."/>
            <person name="Kewalramani A.R."/>
            <person name="Longmire J."/>
            <person name="Lucas S."/>
            <person name="Malfatti S."/>
            <person name="McMurry K."/>
            <person name="Meincke L.J."/>
            <person name="Misra M."/>
            <person name="Moseman B.L."/>
            <person name="Mundt M."/>
            <person name="Munk A.C."/>
            <person name="Okinaka R.T."/>
            <person name="Parson-Quintana B."/>
            <person name="Reilly L.P."/>
            <person name="Richardson P."/>
            <person name="Robinson D.L."/>
            <person name="Rubin E."/>
            <person name="Saunders E."/>
            <person name="Tapia R."/>
            <person name="Tesmer J.G."/>
            <person name="Thayer N."/>
            <person name="Thompson L.S."/>
            <person name="Tice H."/>
            <person name="Ticknor L.O."/>
            <person name="Wills P.L."/>
            <person name="Brettin T.S."/>
            <person name="Gilna P."/>
        </authorList>
    </citation>
    <scope>NUCLEOTIDE SEQUENCE [LARGE SCALE GENOMIC DNA]</scope>
    <source>
        <strain evidence="1 2">97-27</strain>
    </source>
</reference>
<evidence type="ECO:0008006" key="3">
    <source>
        <dbReference type="Google" id="ProtNLM"/>
    </source>
</evidence>
<dbReference type="AlphaFoldDB" id="Q6HGE9"/>
<dbReference type="InterPro" id="IPR036170">
    <property type="entry name" value="YezG-like_sf"/>
</dbReference>
<organism evidence="1 2">
    <name type="scientific">Bacillus thuringiensis subsp. konkukian (strain 97-27)</name>
    <dbReference type="NCBI Taxonomy" id="281309"/>
    <lineage>
        <taxon>Bacteria</taxon>
        <taxon>Bacillati</taxon>
        <taxon>Bacillota</taxon>
        <taxon>Bacilli</taxon>
        <taxon>Bacillales</taxon>
        <taxon>Bacillaceae</taxon>
        <taxon>Bacillus</taxon>
        <taxon>Bacillus cereus group</taxon>
    </lineage>
</organism>
<evidence type="ECO:0000313" key="1">
    <source>
        <dbReference type="EMBL" id="AAT60328.1"/>
    </source>
</evidence>
<dbReference type="HOGENOM" id="CLU_107164_0_1_9"/>
<dbReference type="Proteomes" id="UP000001301">
    <property type="component" value="Chromosome"/>
</dbReference>
<dbReference type="PATRIC" id="fig|281309.8.peg.3252"/>
<dbReference type="InterPro" id="IPR006728">
    <property type="entry name" value="YezG-like"/>
</dbReference>
<accession>Q6HGE9</accession>
<dbReference type="Gene3D" id="3.30.500.20">
    <property type="entry name" value="BH3703-like domains"/>
    <property type="match status" value="1"/>
</dbReference>
<name>Q6HGE9_BACHK</name>
<dbReference type="NCBIfam" id="TIGR01741">
    <property type="entry name" value="staph_tand_hypo"/>
    <property type="match status" value="1"/>
</dbReference>
<gene>
    <name evidence="1" type="ordered locus">BT9727_3054</name>
</gene>
<evidence type="ECO:0000313" key="2">
    <source>
        <dbReference type="Proteomes" id="UP000001301"/>
    </source>
</evidence>
<protein>
    <recommendedName>
        <fullName evidence="3">TIGR01741 family protein</fullName>
    </recommendedName>
</protein>
<dbReference type="EMBL" id="AE017355">
    <property type="protein sequence ID" value="AAT60328.1"/>
    <property type="molecule type" value="Genomic_DNA"/>
</dbReference>
<dbReference type="Pfam" id="PF04634">
    <property type="entry name" value="YezG-like"/>
    <property type="match status" value="1"/>
</dbReference>
<dbReference type="KEGG" id="btk:BT9727_3054"/>
<dbReference type="SUPFAM" id="SSF160424">
    <property type="entry name" value="BH3703-like"/>
    <property type="match status" value="1"/>
</dbReference>
<dbReference type="RefSeq" id="WP_000997347.1">
    <property type="nucleotide sequence ID" value="NC_005957.1"/>
</dbReference>
<sequence>MNDEKLRKLYNEIAEVVIDTIPEKWFKVYLYGEVGEGAQEAYFYYYTEENSTPIYSHSIFEIFNVPEEEYFKKWHRLLDCIKRMKKEFIDNDQEAWTNFTMIFDNTGKFDIDFNYDDLSDENSHERMIIWEYEHLGLMPKSNSGKKYLEKHLKNLEDTKNEYNIIYDKSL</sequence>